<dbReference type="CDD" id="cd18799">
    <property type="entry name" value="SF2_C_EcoAI-like"/>
    <property type="match status" value="1"/>
</dbReference>
<accession>A0A9P4S8Q9</accession>
<evidence type="ECO:0000313" key="5">
    <source>
        <dbReference type="EMBL" id="KAF2837275.1"/>
    </source>
</evidence>
<dbReference type="PANTHER" id="PTHR47396">
    <property type="entry name" value="TYPE I RESTRICTION ENZYME ECOKI R PROTEIN"/>
    <property type="match status" value="1"/>
</dbReference>
<reference evidence="5" key="1">
    <citation type="journal article" date="2020" name="Stud. Mycol.">
        <title>101 Dothideomycetes genomes: a test case for predicting lifestyles and emergence of pathogens.</title>
        <authorList>
            <person name="Haridas S."/>
            <person name="Albert R."/>
            <person name="Binder M."/>
            <person name="Bloem J."/>
            <person name="Labutti K."/>
            <person name="Salamov A."/>
            <person name="Andreopoulos B."/>
            <person name="Baker S."/>
            <person name="Barry K."/>
            <person name="Bills G."/>
            <person name="Bluhm B."/>
            <person name="Cannon C."/>
            <person name="Castanera R."/>
            <person name="Culley D."/>
            <person name="Daum C."/>
            <person name="Ezra D."/>
            <person name="Gonzalez J."/>
            <person name="Henrissat B."/>
            <person name="Kuo A."/>
            <person name="Liang C."/>
            <person name="Lipzen A."/>
            <person name="Lutzoni F."/>
            <person name="Magnuson J."/>
            <person name="Mondo S."/>
            <person name="Nolan M."/>
            <person name="Ohm R."/>
            <person name="Pangilinan J."/>
            <person name="Park H.-J."/>
            <person name="Ramirez L."/>
            <person name="Alfaro M."/>
            <person name="Sun H."/>
            <person name="Tritt A."/>
            <person name="Yoshinaga Y."/>
            <person name="Zwiers L.-H."/>
            <person name="Turgeon B."/>
            <person name="Goodwin S."/>
            <person name="Spatafora J."/>
            <person name="Crous P."/>
            <person name="Grigoriev I."/>
        </authorList>
    </citation>
    <scope>NUCLEOTIDE SEQUENCE</scope>
    <source>
        <strain evidence="5">CBS 101060</strain>
    </source>
</reference>
<dbReference type="PROSITE" id="PS51192">
    <property type="entry name" value="HELICASE_ATP_BIND_1"/>
    <property type="match status" value="1"/>
</dbReference>
<dbReference type="InterPro" id="IPR050742">
    <property type="entry name" value="Helicase_Restrict-Modif_Enz"/>
</dbReference>
<sequence length="677" mass="75464">MLRSIQHGLKLSLHAALLRAYLPSSTLSFRTSFARHAHDFTTAREPEIAQPLIQLRSYQEECIQSVLSYLSKGHKRLGVSLATGSGKTVIFTQLIDRVPPRSEHATQTLILAHRRELVEQAARHCVYAYPSKSVEVELGSAHATGAADITIASIQSITSGDRILKFDPARFKLLLVDEAHHIVASTYLEVLKYFGLIEVKEHSPALVGVSATFSRFDGLKLGAAIDHIVYHKDYIDMIDEKWLSNVIFTTVETKADLSRVASGPGGDFQTGALSNAVNTDQINDITLKAWMAKAEERKSTLVFCVDLAHVASLTALFIKYGFDAKFVTGDTPPAVRSQRIDDFKNGKFPVLLNCGVFTEGTDIPNIDCVLLARPTRSRNLLVQMIGRGMRLHPGKENCHIIDMVSSLATGIVSTPTLFGLDPSEIVDSADVEKLKELNDRKEQERLREEQIDSTPPTSIPFKGSITFTDYDSVNDLIEDTSGERHIRAISQYAWVKVGEKKYVLTYKDGAYVTIDTNGDDFVVKYTQKIPAIWRAKSPYMKPRTIAKTGTFEDAVHAADTFASEKWEHIIISRYQAWRQKPASQLQVDFLNSRRSPEDQLTPETVTKGRAGDMITKIKHGAMTHFKKLDIEKRKAKRLTVKSKESEAKKARRAEREANKIASLRAREQVGIGPLSST</sequence>
<evidence type="ECO:0000313" key="6">
    <source>
        <dbReference type="Proteomes" id="UP000799429"/>
    </source>
</evidence>
<evidence type="ECO:0000256" key="2">
    <source>
        <dbReference type="SAM" id="MobiDB-lite"/>
    </source>
</evidence>
<dbReference type="Pfam" id="PF00271">
    <property type="entry name" value="Helicase_C"/>
    <property type="match status" value="1"/>
</dbReference>
<name>A0A9P4S8Q9_9PEZI</name>
<dbReference type="GO" id="GO:0005524">
    <property type="term" value="F:ATP binding"/>
    <property type="evidence" value="ECO:0007669"/>
    <property type="project" value="InterPro"/>
</dbReference>
<dbReference type="EMBL" id="MU006100">
    <property type="protein sequence ID" value="KAF2837275.1"/>
    <property type="molecule type" value="Genomic_DNA"/>
</dbReference>
<evidence type="ECO:0000259" key="3">
    <source>
        <dbReference type="PROSITE" id="PS51192"/>
    </source>
</evidence>
<proteinExistence type="predicted"/>
<dbReference type="InterPro" id="IPR027417">
    <property type="entry name" value="P-loop_NTPase"/>
</dbReference>
<feature type="compositionally biased region" description="Basic and acidic residues" evidence="2">
    <location>
        <begin position="641"/>
        <end position="658"/>
    </location>
</feature>
<dbReference type="GO" id="GO:0036121">
    <property type="term" value="F:double-stranded DNA helicase activity"/>
    <property type="evidence" value="ECO:0007669"/>
    <property type="project" value="TreeGrafter"/>
</dbReference>
<dbReference type="GO" id="GO:0000403">
    <property type="term" value="F:Y-form DNA binding"/>
    <property type="evidence" value="ECO:0007669"/>
    <property type="project" value="TreeGrafter"/>
</dbReference>
<dbReference type="GO" id="GO:0016787">
    <property type="term" value="F:hydrolase activity"/>
    <property type="evidence" value="ECO:0007669"/>
    <property type="project" value="InterPro"/>
</dbReference>
<dbReference type="InterPro" id="IPR001650">
    <property type="entry name" value="Helicase_C-like"/>
</dbReference>
<dbReference type="GO" id="GO:0032042">
    <property type="term" value="P:mitochondrial DNA metabolic process"/>
    <property type="evidence" value="ECO:0007669"/>
    <property type="project" value="TreeGrafter"/>
</dbReference>
<dbReference type="InterPro" id="IPR014001">
    <property type="entry name" value="Helicase_ATP-bd"/>
</dbReference>
<dbReference type="PANTHER" id="PTHR47396:SF1">
    <property type="entry name" value="ATP-DEPENDENT HELICASE IRC3-RELATED"/>
    <property type="match status" value="1"/>
</dbReference>
<dbReference type="Gene3D" id="3.40.50.300">
    <property type="entry name" value="P-loop containing nucleotide triphosphate hydrolases"/>
    <property type="match status" value="2"/>
</dbReference>
<dbReference type="SMART" id="SM00487">
    <property type="entry name" value="DEXDc"/>
    <property type="match status" value="1"/>
</dbReference>
<dbReference type="Proteomes" id="UP000799429">
    <property type="component" value="Unassembled WGS sequence"/>
</dbReference>
<keyword evidence="1 5" id="KW-0347">Helicase</keyword>
<protein>
    <submittedName>
        <fullName evidence="5">DEAD/DEAH box helicase domain-containing protein</fullName>
    </submittedName>
</protein>
<dbReference type="SMART" id="SM00490">
    <property type="entry name" value="HELICc"/>
    <property type="match status" value="1"/>
</dbReference>
<dbReference type="GO" id="GO:0070125">
    <property type="term" value="P:mitochondrial translational elongation"/>
    <property type="evidence" value="ECO:0007669"/>
    <property type="project" value="TreeGrafter"/>
</dbReference>
<dbReference type="PROSITE" id="PS51194">
    <property type="entry name" value="HELICASE_CTER"/>
    <property type="match status" value="1"/>
</dbReference>
<dbReference type="OrthoDB" id="16911at2759"/>
<comment type="caution">
    <text evidence="5">The sequence shown here is derived from an EMBL/GenBank/DDBJ whole genome shotgun (WGS) entry which is preliminary data.</text>
</comment>
<dbReference type="InterPro" id="IPR006935">
    <property type="entry name" value="Helicase/UvrB_N"/>
</dbReference>
<dbReference type="GO" id="GO:0061749">
    <property type="term" value="F:forked DNA-dependent helicase activity"/>
    <property type="evidence" value="ECO:0007669"/>
    <property type="project" value="TreeGrafter"/>
</dbReference>
<keyword evidence="6" id="KW-1185">Reference proteome</keyword>
<keyword evidence="1 5" id="KW-0547">Nucleotide-binding</keyword>
<keyword evidence="1 5" id="KW-0378">Hydrolase</keyword>
<gene>
    <name evidence="5" type="ORF">M501DRAFT_1006778</name>
</gene>
<keyword evidence="1 5" id="KW-0067">ATP-binding</keyword>
<feature type="region of interest" description="Disordered" evidence="2">
    <location>
        <begin position="637"/>
        <end position="677"/>
    </location>
</feature>
<dbReference type="Pfam" id="PF04851">
    <property type="entry name" value="ResIII"/>
    <property type="match status" value="1"/>
</dbReference>
<dbReference type="SUPFAM" id="SSF52540">
    <property type="entry name" value="P-loop containing nucleoside triphosphate hydrolases"/>
    <property type="match status" value="1"/>
</dbReference>
<dbReference type="AlphaFoldDB" id="A0A9P4S8Q9"/>
<feature type="domain" description="Helicase C-terminal" evidence="4">
    <location>
        <begin position="286"/>
        <end position="462"/>
    </location>
</feature>
<feature type="domain" description="Helicase ATP-binding" evidence="3">
    <location>
        <begin position="68"/>
        <end position="231"/>
    </location>
</feature>
<evidence type="ECO:0000259" key="4">
    <source>
        <dbReference type="PROSITE" id="PS51194"/>
    </source>
</evidence>
<organism evidence="5 6">
    <name type="scientific">Patellaria atrata CBS 101060</name>
    <dbReference type="NCBI Taxonomy" id="1346257"/>
    <lineage>
        <taxon>Eukaryota</taxon>
        <taxon>Fungi</taxon>
        <taxon>Dikarya</taxon>
        <taxon>Ascomycota</taxon>
        <taxon>Pezizomycotina</taxon>
        <taxon>Dothideomycetes</taxon>
        <taxon>Dothideomycetes incertae sedis</taxon>
        <taxon>Patellariales</taxon>
        <taxon>Patellariaceae</taxon>
        <taxon>Patellaria</taxon>
    </lineage>
</organism>
<evidence type="ECO:0000256" key="1">
    <source>
        <dbReference type="ARBA" id="ARBA00022806"/>
    </source>
</evidence>
<dbReference type="GO" id="GO:0005759">
    <property type="term" value="C:mitochondrial matrix"/>
    <property type="evidence" value="ECO:0007669"/>
    <property type="project" value="TreeGrafter"/>
</dbReference>